<dbReference type="EMBL" id="GBRH01192120">
    <property type="protein sequence ID" value="JAE05776.1"/>
    <property type="molecule type" value="Transcribed_RNA"/>
</dbReference>
<evidence type="ECO:0000313" key="2">
    <source>
        <dbReference type="EMBL" id="JAE05776.1"/>
    </source>
</evidence>
<dbReference type="AlphaFoldDB" id="A0A0A9F6K8"/>
<proteinExistence type="predicted"/>
<accession>A0A0A9F6K8</accession>
<reference evidence="2" key="1">
    <citation type="submission" date="2014-09" db="EMBL/GenBank/DDBJ databases">
        <authorList>
            <person name="Magalhaes I.L.F."/>
            <person name="Oliveira U."/>
            <person name="Santos F.R."/>
            <person name="Vidigal T.H.D.A."/>
            <person name="Brescovit A.D."/>
            <person name="Santos A.J."/>
        </authorList>
    </citation>
    <scope>NUCLEOTIDE SEQUENCE</scope>
    <source>
        <tissue evidence="2">Shoot tissue taken approximately 20 cm above the soil surface</tissue>
    </source>
</reference>
<feature type="compositionally biased region" description="Low complexity" evidence="1">
    <location>
        <begin position="24"/>
        <end position="54"/>
    </location>
</feature>
<organism evidence="2">
    <name type="scientific">Arundo donax</name>
    <name type="common">Giant reed</name>
    <name type="synonym">Donax arundinaceus</name>
    <dbReference type="NCBI Taxonomy" id="35708"/>
    <lineage>
        <taxon>Eukaryota</taxon>
        <taxon>Viridiplantae</taxon>
        <taxon>Streptophyta</taxon>
        <taxon>Embryophyta</taxon>
        <taxon>Tracheophyta</taxon>
        <taxon>Spermatophyta</taxon>
        <taxon>Magnoliopsida</taxon>
        <taxon>Liliopsida</taxon>
        <taxon>Poales</taxon>
        <taxon>Poaceae</taxon>
        <taxon>PACMAD clade</taxon>
        <taxon>Arundinoideae</taxon>
        <taxon>Arundineae</taxon>
        <taxon>Arundo</taxon>
    </lineage>
</organism>
<name>A0A0A9F6K8_ARUDO</name>
<protein>
    <submittedName>
        <fullName evidence="2">Uncharacterized protein</fullName>
    </submittedName>
</protein>
<sequence length="100" mass="10632">MPARSWGTRTCTGTRCRRCGRGGSPCSPSSASASAAGCSASCSASPPFACGSAPPTAPPPRPARRARSPSSCRTTETQHNRAWHRAKFPSWTWKSQLIRK</sequence>
<feature type="region of interest" description="Disordered" evidence="1">
    <location>
        <begin position="19"/>
        <end position="83"/>
    </location>
</feature>
<evidence type="ECO:0000256" key="1">
    <source>
        <dbReference type="SAM" id="MobiDB-lite"/>
    </source>
</evidence>
<reference evidence="2" key="2">
    <citation type="journal article" date="2015" name="Data Brief">
        <title>Shoot transcriptome of the giant reed, Arundo donax.</title>
        <authorList>
            <person name="Barrero R.A."/>
            <person name="Guerrero F.D."/>
            <person name="Moolhuijzen P."/>
            <person name="Goolsby J.A."/>
            <person name="Tidwell J."/>
            <person name="Bellgard S.E."/>
            <person name="Bellgard M.I."/>
        </authorList>
    </citation>
    <scope>NUCLEOTIDE SEQUENCE</scope>
    <source>
        <tissue evidence="2">Shoot tissue taken approximately 20 cm above the soil surface</tissue>
    </source>
</reference>